<dbReference type="InterPro" id="IPR032710">
    <property type="entry name" value="NTF2-like_dom_sf"/>
</dbReference>
<dbReference type="NCBIfam" id="TIGR02246">
    <property type="entry name" value="SgcJ/EcaC family oxidoreductase"/>
    <property type="match status" value="1"/>
</dbReference>
<comment type="caution">
    <text evidence="3">The sequence shown here is derived from an EMBL/GenBank/DDBJ whole genome shotgun (WGS) entry which is preliminary data.</text>
</comment>
<keyword evidence="1" id="KW-0732">Signal</keyword>
<organism evidence="3 4">
    <name type="scientific">Roseateles rivi</name>
    <dbReference type="NCBI Taxonomy" id="3299028"/>
    <lineage>
        <taxon>Bacteria</taxon>
        <taxon>Pseudomonadati</taxon>
        <taxon>Pseudomonadota</taxon>
        <taxon>Betaproteobacteria</taxon>
        <taxon>Burkholderiales</taxon>
        <taxon>Sphaerotilaceae</taxon>
        <taxon>Roseateles</taxon>
    </lineage>
</organism>
<feature type="domain" description="Calcium/calmodulin-dependent protein kinase II association-domain" evidence="2">
    <location>
        <begin position="31"/>
        <end position="148"/>
    </location>
</feature>
<dbReference type="PIRSF" id="PIRSF028470">
    <property type="entry name" value="UCP028470"/>
    <property type="match status" value="1"/>
</dbReference>
<dbReference type="Gene3D" id="3.10.450.50">
    <property type="match status" value="1"/>
</dbReference>
<dbReference type="Proteomes" id="UP001606099">
    <property type="component" value="Unassembled WGS sequence"/>
</dbReference>
<keyword evidence="4" id="KW-1185">Reference proteome</keyword>
<name>A0ABW7FRG6_9BURK</name>
<feature type="signal peptide" evidence="1">
    <location>
        <begin position="1"/>
        <end position="19"/>
    </location>
</feature>
<feature type="chain" id="PRO_5045262587" evidence="1">
    <location>
        <begin position="20"/>
        <end position="156"/>
    </location>
</feature>
<dbReference type="InterPro" id="IPR013543">
    <property type="entry name" value="Ca/CaM-dep_prot_kinase-assoc"/>
</dbReference>
<reference evidence="3 4" key="1">
    <citation type="submission" date="2024-08" db="EMBL/GenBank/DDBJ databases">
        <authorList>
            <person name="Lu H."/>
        </authorList>
    </citation>
    <scope>NUCLEOTIDE SEQUENCE [LARGE SCALE GENOMIC DNA]</scope>
    <source>
        <strain evidence="3 4">BYS180W</strain>
    </source>
</reference>
<evidence type="ECO:0000256" key="1">
    <source>
        <dbReference type="SAM" id="SignalP"/>
    </source>
</evidence>
<protein>
    <submittedName>
        <fullName evidence="3">SgcJ/EcaC family oxidoreductase</fullName>
    </submittedName>
</protein>
<evidence type="ECO:0000313" key="4">
    <source>
        <dbReference type="Proteomes" id="UP001606099"/>
    </source>
</evidence>
<dbReference type="InterPro" id="IPR016887">
    <property type="entry name" value="UCP028470_steroid_isom-rel"/>
</dbReference>
<dbReference type="EMBL" id="JBIGHZ010000001">
    <property type="protein sequence ID" value="MFG6446927.1"/>
    <property type="molecule type" value="Genomic_DNA"/>
</dbReference>
<proteinExistence type="predicted"/>
<dbReference type="Pfam" id="PF08332">
    <property type="entry name" value="CaMKII_AD"/>
    <property type="match status" value="1"/>
</dbReference>
<sequence>MKKSLIATLLIAAAATAQAQAQSAACAKTDAKEISALFDRWNASLATGNPDQVVANYAKDGVLSPTVSNKVRTNHAEIRDYFVHFLDKGPQGKIDTRIVKIGCNLAQDVGTYTFTFKDGSKVSGRYTYVYEFVNGQWLISHHHSSAMPEKAAAHSH</sequence>
<dbReference type="RefSeq" id="WP_394458209.1">
    <property type="nucleotide sequence ID" value="NZ_JBIGHZ010000001.1"/>
</dbReference>
<accession>A0ABW7FRG6</accession>
<gene>
    <name evidence="3" type="ORF">ACG0Z6_01580</name>
</gene>
<evidence type="ECO:0000313" key="3">
    <source>
        <dbReference type="EMBL" id="MFG6446927.1"/>
    </source>
</evidence>
<dbReference type="SUPFAM" id="SSF54427">
    <property type="entry name" value="NTF2-like"/>
    <property type="match status" value="1"/>
</dbReference>
<evidence type="ECO:0000259" key="2">
    <source>
        <dbReference type="Pfam" id="PF08332"/>
    </source>
</evidence>
<dbReference type="InterPro" id="IPR011944">
    <property type="entry name" value="Steroid_delta5-4_isomerase"/>
</dbReference>